<feature type="region of interest" description="Disordered" evidence="1">
    <location>
        <begin position="441"/>
        <end position="462"/>
    </location>
</feature>
<feature type="compositionally biased region" description="Basic and acidic residues" evidence="1">
    <location>
        <begin position="441"/>
        <end position="458"/>
    </location>
</feature>
<reference evidence="2 3" key="1">
    <citation type="journal article" date="2019" name="Sci. Data">
        <title>Hybrid genome assembly and annotation of Danionella translucida.</title>
        <authorList>
            <person name="Kadobianskyi M."/>
            <person name="Schulze L."/>
            <person name="Schuelke M."/>
            <person name="Judkewitz B."/>
        </authorList>
    </citation>
    <scope>NUCLEOTIDE SEQUENCE [LARGE SCALE GENOMIC DNA]</scope>
    <source>
        <strain evidence="2 3">Bolton</strain>
    </source>
</reference>
<dbReference type="STRING" id="623744.A0A553R1R6"/>
<keyword evidence="3" id="KW-1185">Reference proteome</keyword>
<feature type="region of interest" description="Disordered" evidence="1">
    <location>
        <begin position="270"/>
        <end position="334"/>
    </location>
</feature>
<feature type="region of interest" description="Disordered" evidence="1">
    <location>
        <begin position="51"/>
        <end position="76"/>
    </location>
</feature>
<proteinExistence type="predicted"/>
<feature type="compositionally biased region" description="Basic and acidic residues" evidence="1">
    <location>
        <begin position="51"/>
        <end position="75"/>
    </location>
</feature>
<feature type="compositionally biased region" description="Polar residues" evidence="1">
    <location>
        <begin position="288"/>
        <end position="300"/>
    </location>
</feature>
<sequence>MRSSTLGAKWEDLSSVKVTEDDLSVCKHNKRADVEISCLCNLSNEGLCKAPVHDPQDKQLESKVDKDVSMSDSEKNTSAMQRMIYKGMETDIVARPIITTEHVQTQRMAFSKIQYGSSLKTSQECLLISAALLNHSSAAALRLARMYMTHISSKHLKLSVAEPKPGSLALVCEPPVTAVTRENLEGISQKISLGFEGCVARRAIQALGLLQGGPENDESGFESECVKCSQPTGAVNQDQQSGWRGEGSGLSEAAQSQTLCLTESPSLAMRYQKAAEETSSDKRKSSEKSTSSHRNGNLSVLKQLWEQPLETPTSPESRAHSRLQENHPLPPVERRPVAPYLLEDTEQQMENRDAETLIERPSVPLNSLKMMFEKGETPHGSRFNQLPTPPHQFSPPPLGPSCCWQENTTMLTLWDVLVSTRLESVGVELQLVLLWKESQTRSDLADTENRSHGGKQKENVPPVSADVCSEANTMKSPAPDRNGSVLSPEQIQLKSAVTLTVWTDRCCKYCPGTMEDPRSPSPSQVHPIKMQGRPEMVEGAYCCLSSSCWSSTGDNRQQQWKGLNLWRMIKETKQEILTFFRIR</sequence>
<evidence type="ECO:0000313" key="3">
    <source>
        <dbReference type="Proteomes" id="UP000316079"/>
    </source>
</evidence>
<feature type="region of interest" description="Disordered" evidence="1">
    <location>
        <begin position="231"/>
        <end position="256"/>
    </location>
</feature>
<evidence type="ECO:0000256" key="1">
    <source>
        <dbReference type="SAM" id="MobiDB-lite"/>
    </source>
</evidence>
<dbReference type="Proteomes" id="UP000316079">
    <property type="component" value="Unassembled WGS sequence"/>
</dbReference>
<accession>A0A553R1R6</accession>
<protein>
    <submittedName>
        <fullName evidence="2">Uncharacterized protein</fullName>
    </submittedName>
</protein>
<organism evidence="2 3">
    <name type="scientific">Danionella cerebrum</name>
    <dbReference type="NCBI Taxonomy" id="2873325"/>
    <lineage>
        <taxon>Eukaryota</taxon>
        <taxon>Metazoa</taxon>
        <taxon>Chordata</taxon>
        <taxon>Craniata</taxon>
        <taxon>Vertebrata</taxon>
        <taxon>Euteleostomi</taxon>
        <taxon>Actinopterygii</taxon>
        <taxon>Neopterygii</taxon>
        <taxon>Teleostei</taxon>
        <taxon>Ostariophysi</taxon>
        <taxon>Cypriniformes</taxon>
        <taxon>Danionidae</taxon>
        <taxon>Danioninae</taxon>
        <taxon>Danionella</taxon>
    </lineage>
</organism>
<feature type="compositionally biased region" description="Basic and acidic residues" evidence="1">
    <location>
        <begin position="273"/>
        <end position="287"/>
    </location>
</feature>
<gene>
    <name evidence="2" type="ORF">DNTS_015586</name>
</gene>
<evidence type="ECO:0000313" key="2">
    <source>
        <dbReference type="EMBL" id="TRY96120.1"/>
    </source>
</evidence>
<dbReference type="EMBL" id="SRMA01025321">
    <property type="protein sequence ID" value="TRY96120.1"/>
    <property type="molecule type" value="Genomic_DNA"/>
</dbReference>
<comment type="caution">
    <text evidence="2">The sequence shown here is derived from an EMBL/GenBank/DDBJ whole genome shotgun (WGS) entry which is preliminary data.</text>
</comment>
<dbReference type="OrthoDB" id="6129702at2759"/>
<feature type="compositionally biased region" description="Polar residues" evidence="1">
    <location>
        <begin position="231"/>
        <end position="242"/>
    </location>
</feature>
<name>A0A553R1R6_9TELE</name>
<dbReference type="AlphaFoldDB" id="A0A553R1R6"/>